<feature type="transmembrane region" description="Helical" evidence="1">
    <location>
        <begin position="420"/>
        <end position="437"/>
    </location>
</feature>
<dbReference type="PANTHER" id="PTHR46366">
    <property type="entry name" value="PRO-APOPTOTIC SERINE PROTEASE NMA111"/>
    <property type="match status" value="1"/>
</dbReference>
<evidence type="ECO:0000256" key="1">
    <source>
        <dbReference type="SAM" id="Phobius"/>
    </source>
</evidence>
<feature type="transmembrane region" description="Helical" evidence="1">
    <location>
        <begin position="1007"/>
        <end position="1025"/>
    </location>
</feature>
<evidence type="ECO:0000313" key="2">
    <source>
        <dbReference type="EMBL" id="ETL34231.1"/>
    </source>
</evidence>
<feature type="transmembrane region" description="Helical" evidence="1">
    <location>
        <begin position="744"/>
        <end position="764"/>
    </location>
</feature>
<accession>W2IJB1</accession>
<gene>
    <name evidence="2" type="ORF">L916_13493</name>
</gene>
<feature type="transmembrane region" description="Helical" evidence="1">
    <location>
        <begin position="915"/>
        <end position="933"/>
    </location>
</feature>
<feature type="transmembrane region" description="Helical" evidence="1">
    <location>
        <begin position="481"/>
        <end position="502"/>
    </location>
</feature>
<feature type="transmembrane region" description="Helical" evidence="1">
    <location>
        <begin position="508"/>
        <end position="529"/>
    </location>
</feature>
<dbReference type="VEuPathDB" id="FungiDB:PPTG_20956"/>
<protein>
    <submittedName>
        <fullName evidence="2">Uncharacterized protein</fullName>
    </submittedName>
</protein>
<feature type="transmembrane region" description="Helical" evidence="1">
    <location>
        <begin position="982"/>
        <end position="1001"/>
    </location>
</feature>
<dbReference type="AlphaFoldDB" id="W2IJB1"/>
<keyword evidence="1" id="KW-0472">Membrane</keyword>
<dbReference type="PANTHER" id="PTHR46366:SF1">
    <property type="entry name" value="PDZ DOMAIN-CONTAINING PROTEIN C1685.05"/>
    <property type="match status" value="1"/>
</dbReference>
<reference evidence="2" key="1">
    <citation type="submission" date="2013-11" db="EMBL/GenBank/DDBJ databases">
        <title>The Genome Sequence of Phytophthora parasitica CJ05E6.</title>
        <authorList>
            <consortium name="The Broad Institute Genomics Platform"/>
            <person name="Russ C."/>
            <person name="Tyler B."/>
            <person name="Panabieres F."/>
            <person name="Shan W."/>
            <person name="Tripathy S."/>
            <person name="Grunwald N."/>
            <person name="Machado M."/>
            <person name="Johnson C.S."/>
            <person name="Arredondo F."/>
            <person name="Hong C."/>
            <person name="Coffey M."/>
            <person name="Young S.K."/>
            <person name="Zeng Q."/>
            <person name="Gargeya S."/>
            <person name="Fitzgerald M."/>
            <person name="Abouelleil A."/>
            <person name="Alvarado L."/>
            <person name="Chapman S.B."/>
            <person name="Gainer-Dewar J."/>
            <person name="Goldberg J."/>
            <person name="Griggs A."/>
            <person name="Gujja S."/>
            <person name="Hansen M."/>
            <person name="Howarth C."/>
            <person name="Imamovic A."/>
            <person name="Ireland A."/>
            <person name="Larimer J."/>
            <person name="McCowan C."/>
            <person name="Murphy C."/>
            <person name="Pearson M."/>
            <person name="Poon T.W."/>
            <person name="Priest M."/>
            <person name="Roberts A."/>
            <person name="Saif S."/>
            <person name="Shea T."/>
            <person name="Sykes S."/>
            <person name="Wortman J."/>
            <person name="Nusbaum C."/>
            <person name="Birren B."/>
        </authorList>
    </citation>
    <scope>NUCLEOTIDE SEQUENCE [LARGE SCALE GENOMIC DNA]</scope>
    <source>
        <strain evidence="2">CJ05E6</strain>
    </source>
</reference>
<dbReference type="Proteomes" id="UP000053864">
    <property type="component" value="Unassembled WGS sequence"/>
</dbReference>
<feature type="transmembrane region" description="Helical" evidence="1">
    <location>
        <begin position="592"/>
        <end position="618"/>
    </location>
</feature>
<proteinExistence type="predicted"/>
<keyword evidence="1" id="KW-1133">Transmembrane helix</keyword>
<feature type="transmembrane region" description="Helical" evidence="1">
    <location>
        <begin position="1087"/>
        <end position="1107"/>
    </location>
</feature>
<name>W2IJB1_PHYNI</name>
<feature type="transmembrane region" description="Helical" evidence="1">
    <location>
        <begin position="248"/>
        <end position="268"/>
    </location>
</feature>
<keyword evidence="1" id="KW-0812">Transmembrane</keyword>
<dbReference type="EMBL" id="KI674376">
    <property type="protein sequence ID" value="ETL34231.1"/>
    <property type="molecule type" value="Genomic_DNA"/>
</dbReference>
<organism evidence="2">
    <name type="scientific">Phytophthora nicotianae</name>
    <name type="common">Potato buckeye rot agent</name>
    <name type="synonym">Phytophthora parasitica</name>
    <dbReference type="NCBI Taxonomy" id="4792"/>
    <lineage>
        <taxon>Eukaryota</taxon>
        <taxon>Sar</taxon>
        <taxon>Stramenopiles</taxon>
        <taxon>Oomycota</taxon>
        <taxon>Peronosporomycetes</taxon>
        <taxon>Peronosporales</taxon>
        <taxon>Peronosporaceae</taxon>
        <taxon>Phytophthora</taxon>
    </lineage>
</organism>
<sequence>MIRSYLNFVTPHKISETLVVPPGVEKETVNSTELCPVEGYLFGQVWWNIQVTHYYNTRHGRLCHFVIPQYNIHGNHLIGSERIKPYDTTPSSCYDDSYPFELYIYHGSFGYFSFYEEPTGTYCANDKTGYIVSRRFVTFETIETLGKRNKMTMLGGYRWHDGKLYYKPDALRSFGLLKMEEEDGTECLALRKLHWFTVPRNDLVVIDSGLSGEYQQMKQARVYCDDRGALPHVMSTGHTRYFTAQRKLLLVWLLAGIAPFVLQMRSYLKFVTPHKITQTLIVPSGIPEETTNLEELCPVRALFLSGVWWNVEPTHYYIVRGNRICHFVAPQYNTHGNYLIGPTKVDPYDTTPSNCADDSYAFDQYFYHGSFGYYSFYEEQTGTYCAKDNIVYIYGHGLGSFDINGSFLAKDRGNSGYRHSFYYGLVGSIWVTYRALVLRRSFISCKRYGRRCDEAGENLNRKEAVIFVQENLRLSAHGATIYHRFALVYLLVEGIMTDLFLLIANEGILAKIQYVSLGYNLSGFLLLIYEIVEASNCLREKYRLFFKRLWFSYETAFLGELLSAALQEQMITALNQANIFDKSKSTALAVSYYFWSLVGHGVFVLALTSFVLSVRTLWAIGYAWSRHQHHVRAIFTEPCCVDSVLKLRNKMTSLGGYRYDNGKLYYGASALKAFGLLQLEEKDGIEYLVLQKQYWLGTKRGNLFVIGTISGQGVEPCEERPCTSEVAFFNRRLGDHYMTAQRKLLLAWIVAGVLPFILLLRSYLKFATPHKITQNLVIPTDLEKESENLADFCPVEGMLLAGSWFNIQPTHYFTTEQGRLCHFVIPQYNVHGTFLIGNKSVDPYYMTPTSCANSSLKYSQYFYHGSIGYYSFYEEQTGSYCPKDKTAYIVGQGLGTYDINGQLLAEDRGRSQYRYSLWYSFGGAIWIAYRALVLRRSFISSKRQGQMCDEMNEDLNRKEALVLVQENLRLAAHGATNYHRAVVFYLLVESITTDLFLLIANDGFLTKVQYVSMGYNLSGLLVLVFEIIENTRCLSEKLRVSIKRLLFSYETALVGEICTAALQQYSLTVLNRSNLRETRSTALAVSYYAWSLVGHGVFVLTTIALVISTRALWSLGYVWINHRTFAVITAPCCVDTILKLRNKMSLLGGYHWDNGKLYYTTSALKSFGILKVEEEDGMGFLVLRKIRWFRVLRDDLFVIATISNHQVEPCDQRRSTGVISFCDRRLGGPLVEIGTRDFNKGSILVKQKNNPPSTNENC</sequence>
<feature type="transmembrane region" description="Helical" evidence="1">
    <location>
        <begin position="549"/>
        <end position="566"/>
    </location>
</feature>
<dbReference type="VEuPathDB" id="FungiDB:PPTG_14164"/>